<organism evidence="1 2">
    <name type="scientific">Populus deltoides</name>
    <name type="common">Eastern poplar</name>
    <name type="synonym">Eastern cottonwood</name>
    <dbReference type="NCBI Taxonomy" id="3696"/>
    <lineage>
        <taxon>Eukaryota</taxon>
        <taxon>Viridiplantae</taxon>
        <taxon>Streptophyta</taxon>
        <taxon>Embryophyta</taxon>
        <taxon>Tracheophyta</taxon>
        <taxon>Spermatophyta</taxon>
        <taxon>Magnoliopsida</taxon>
        <taxon>eudicotyledons</taxon>
        <taxon>Gunneridae</taxon>
        <taxon>Pentapetalae</taxon>
        <taxon>rosids</taxon>
        <taxon>fabids</taxon>
        <taxon>Malpighiales</taxon>
        <taxon>Salicaceae</taxon>
        <taxon>Saliceae</taxon>
        <taxon>Populus</taxon>
    </lineage>
</organism>
<name>A0A8T2XX25_POPDE</name>
<evidence type="ECO:0000313" key="1">
    <source>
        <dbReference type="EMBL" id="KAH8497392.1"/>
    </source>
</evidence>
<dbReference type="Proteomes" id="UP000807159">
    <property type="component" value="Chromosome 10"/>
</dbReference>
<reference evidence="1" key="1">
    <citation type="journal article" date="2021" name="J. Hered.">
        <title>Genome Assembly of Salicaceae Populus deltoides (Eastern Cottonwood) I-69 Based on Nanopore Sequencing and Hi-C Technologies.</title>
        <authorList>
            <person name="Bai S."/>
            <person name="Wu H."/>
            <person name="Zhang J."/>
            <person name="Pan Z."/>
            <person name="Zhao W."/>
            <person name="Li Z."/>
            <person name="Tong C."/>
        </authorList>
    </citation>
    <scope>NUCLEOTIDE SEQUENCE</scope>
    <source>
        <tissue evidence="1">Leaf</tissue>
    </source>
</reference>
<accession>A0A8T2XX25</accession>
<dbReference type="AlphaFoldDB" id="A0A8T2XX25"/>
<protein>
    <submittedName>
        <fullName evidence="1">Uncharacterized protein</fullName>
    </submittedName>
</protein>
<keyword evidence="2" id="KW-1185">Reference proteome</keyword>
<gene>
    <name evidence="1" type="ORF">H0E87_019893</name>
</gene>
<sequence length="102" mass="12018">MDTLRSSDMGPETEISNLQNAKQRNWGLQALAKEILEKKLSELDMWLVAQLRYLSNDRESNLVELHNLEPRNTSLREEMRILESEMEAQKVDRKQKLRTCKC</sequence>
<evidence type="ECO:0000313" key="2">
    <source>
        <dbReference type="Proteomes" id="UP000807159"/>
    </source>
</evidence>
<dbReference type="EMBL" id="JACEGQ020000010">
    <property type="protein sequence ID" value="KAH8497392.1"/>
    <property type="molecule type" value="Genomic_DNA"/>
</dbReference>
<proteinExistence type="predicted"/>
<comment type="caution">
    <text evidence="1">The sequence shown here is derived from an EMBL/GenBank/DDBJ whole genome shotgun (WGS) entry which is preliminary data.</text>
</comment>